<feature type="transmembrane region" description="Helical" evidence="1">
    <location>
        <begin position="21"/>
        <end position="49"/>
    </location>
</feature>
<keyword evidence="1" id="KW-1133">Transmembrane helix</keyword>
<protein>
    <submittedName>
        <fullName evidence="2">Uncharacterized protein</fullName>
    </submittedName>
</protein>
<evidence type="ECO:0000256" key="1">
    <source>
        <dbReference type="SAM" id="Phobius"/>
    </source>
</evidence>
<keyword evidence="3" id="KW-1185">Reference proteome</keyword>
<name>A0A6M1TTS3_9RHOB</name>
<keyword evidence="1" id="KW-0472">Membrane</keyword>
<gene>
    <name evidence="2" type="ORF">G5V65_00065</name>
</gene>
<comment type="caution">
    <text evidence="2">The sequence shown here is derived from an EMBL/GenBank/DDBJ whole genome shotgun (WGS) entry which is preliminary data.</text>
</comment>
<accession>A0A6M1TTS3</accession>
<reference evidence="2 3" key="1">
    <citation type="submission" date="2020-02" db="EMBL/GenBank/DDBJ databases">
        <title>Rhodobacter translucens sp. nov., a novel bacterium isolated from activated sludge.</title>
        <authorList>
            <person name="Liu J."/>
        </authorList>
    </citation>
    <scope>NUCLEOTIDE SEQUENCE [LARGE SCALE GENOMIC DNA]</scope>
    <source>
        <strain evidence="2 3">HX-7-19</strain>
    </source>
</reference>
<dbReference type="EMBL" id="JAALFE010000001">
    <property type="protein sequence ID" value="NGQ89272.1"/>
    <property type="molecule type" value="Genomic_DNA"/>
</dbReference>
<dbReference type="RefSeq" id="WP_165046384.1">
    <property type="nucleotide sequence ID" value="NZ_JAALFE010000001.1"/>
</dbReference>
<keyword evidence="1" id="KW-0812">Transmembrane</keyword>
<evidence type="ECO:0000313" key="2">
    <source>
        <dbReference type="EMBL" id="NGQ89272.1"/>
    </source>
</evidence>
<proteinExistence type="predicted"/>
<dbReference type="Proteomes" id="UP000474758">
    <property type="component" value="Unassembled WGS sequence"/>
</dbReference>
<sequence>MRSPQSRINARRIAIENVAETAPAIIAACMTAVALMAFAVLLGAAAAAVPQIGAVLDQAEQLRGF</sequence>
<dbReference type="AlphaFoldDB" id="A0A6M1TTS3"/>
<organism evidence="2 3">
    <name type="scientific">Paragemmobacter kunshanensis</name>
    <dbReference type="NCBI Taxonomy" id="2583234"/>
    <lineage>
        <taxon>Bacteria</taxon>
        <taxon>Pseudomonadati</taxon>
        <taxon>Pseudomonadota</taxon>
        <taxon>Alphaproteobacteria</taxon>
        <taxon>Rhodobacterales</taxon>
        <taxon>Paracoccaceae</taxon>
        <taxon>Paragemmobacter</taxon>
    </lineage>
</organism>
<evidence type="ECO:0000313" key="3">
    <source>
        <dbReference type="Proteomes" id="UP000474758"/>
    </source>
</evidence>